<evidence type="ECO:0008006" key="4">
    <source>
        <dbReference type="Google" id="ProtNLM"/>
    </source>
</evidence>
<evidence type="ECO:0000256" key="1">
    <source>
        <dbReference type="SAM" id="SignalP"/>
    </source>
</evidence>
<name>A0ABM7SGC7_9HELI</name>
<evidence type="ECO:0000313" key="2">
    <source>
        <dbReference type="EMBL" id="BCZ17148.1"/>
    </source>
</evidence>
<organism evidence="2 3">
    <name type="scientific">Helicobacter gastrocanis</name>
    <dbReference type="NCBI Taxonomy" id="2849641"/>
    <lineage>
        <taxon>Bacteria</taxon>
        <taxon>Pseudomonadati</taxon>
        <taxon>Campylobacterota</taxon>
        <taxon>Epsilonproteobacteria</taxon>
        <taxon>Campylobacterales</taxon>
        <taxon>Helicobacteraceae</taxon>
        <taxon>Helicobacter</taxon>
    </lineage>
</organism>
<feature type="chain" id="PRO_5045861496" description="Periplasmic protein" evidence="1">
    <location>
        <begin position="23"/>
        <end position="98"/>
    </location>
</feature>
<dbReference type="RefSeq" id="WP_221280217.1">
    <property type="nucleotide sequence ID" value="NZ_AP024814.1"/>
</dbReference>
<protein>
    <recommendedName>
        <fullName evidence="4">Periplasmic protein</fullName>
    </recommendedName>
</protein>
<keyword evidence="3" id="KW-1185">Reference proteome</keyword>
<dbReference type="Proteomes" id="UP000826775">
    <property type="component" value="Chromosome"/>
</dbReference>
<gene>
    <name evidence="2" type="ORF">NHP190003_04300</name>
</gene>
<feature type="signal peptide" evidence="1">
    <location>
        <begin position="1"/>
        <end position="22"/>
    </location>
</feature>
<dbReference type="InterPro" id="IPR009488">
    <property type="entry name" value="DUF1104"/>
</dbReference>
<dbReference type="EMBL" id="AP024814">
    <property type="protein sequence ID" value="BCZ17148.1"/>
    <property type="molecule type" value="Genomic_DNA"/>
</dbReference>
<dbReference type="Gene3D" id="1.20.120.1430">
    <property type="entry name" value="HP0721 helical bundle"/>
    <property type="match status" value="1"/>
</dbReference>
<keyword evidence="1" id="KW-0732">Signal</keyword>
<accession>A0ABM7SGC7</accession>
<sequence length="98" mass="11050">MQSLKLGISILVLAGLCTTLSAKVVSLKNTGNADPIKLVSQVSPDKVPDYDGELHKWAEKINREQRKEFYRIAGMIVDNIDKRMDELSAWQSKLEFSK</sequence>
<proteinExistence type="predicted"/>
<dbReference type="Pfam" id="PF06518">
    <property type="entry name" value="DUF1104"/>
    <property type="match status" value="1"/>
</dbReference>
<evidence type="ECO:0000313" key="3">
    <source>
        <dbReference type="Proteomes" id="UP000826775"/>
    </source>
</evidence>
<reference evidence="2 3" key="1">
    <citation type="submission" date="2021-07" db="EMBL/GenBank/DDBJ databases">
        <title>Novel Helicobacter sp. Isolated from a dog.</title>
        <authorList>
            <person name="Rimbara E."/>
            <person name="Suzuki M."/>
        </authorList>
    </citation>
    <scope>NUCLEOTIDE SEQUENCE [LARGE SCALE GENOMIC DNA]</scope>
    <source>
        <strain evidence="3">NHP19-003</strain>
    </source>
</reference>
<dbReference type="InterPro" id="IPR038310">
    <property type="entry name" value="DUF1104_sf"/>
</dbReference>